<proteinExistence type="predicted"/>
<evidence type="ECO:0000256" key="2">
    <source>
        <dbReference type="ARBA" id="ARBA00023292"/>
    </source>
</evidence>
<dbReference type="GO" id="GO:0009887">
    <property type="term" value="P:animal organ morphogenesis"/>
    <property type="evidence" value="ECO:0007669"/>
    <property type="project" value="TreeGrafter"/>
</dbReference>
<keyword evidence="2" id="KW-0424">Laminin EGF-like domain</keyword>
<sequence length="147" mass="16612">MDQKLALRLKCLDARISGTFSTCQSILRMLNSQSESLTDGGLFPPLFNVAPRAHITVNSTCGQSGREEYCKLVDAYPHKKWATQCGICNAQSSDTAKQRPIESVISNANFDDERWWQSPTLQYGRHFEYVTITLDLRQVSERHRSAA</sequence>
<gene>
    <name evidence="4" type="ORF">CCAP1982_LOCUS6572</name>
</gene>
<evidence type="ECO:0000259" key="3">
    <source>
        <dbReference type="PROSITE" id="PS51117"/>
    </source>
</evidence>
<dbReference type="SMART" id="SM00136">
    <property type="entry name" value="LamNT"/>
    <property type="match status" value="1"/>
</dbReference>
<dbReference type="OrthoDB" id="8545473at2759"/>
<dbReference type="GO" id="GO:0009888">
    <property type="term" value="P:tissue development"/>
    <property type="evidence" value="ECO:0007669"/>
    <property type="project" value="TreeGrafter"/>
</dbReference>
<dbReference type="PANTHER" id="PTHR10574">
    <property type="entry name" value="NETRIN/LAMININ-RELATED"/>
    <property type="match status" value="1"/>
</dbReference>
<dbReference type="Proteomes" id="UP000606786">
    <property type="component" value="Unassembled WGS sequence"/>
</dbReference>
<dbReference type="PANTHER" id="PTHR10574:SF445">
    <property type="entry name" value="LAMININ SUBUNIT ALPHA 3"/>
    <property type="match status" value="1"/>
</dbReference>
<dbReference type="GO" id="GO:0007411">
    <property type="term" value="P:axon guidance"/>
    <property type="evidence" value="ECO:0007669"/>
    <property type="project" value="TreeGrafter"/>
</dbReference>
<name>A0A811UJS5_CERCA</name>
<comment type="caution">
    <text evidence="4">The sequence shown here is derived from an EMBL/GenBank/DDBJ whole genome shotgun (WGS) entry which is preliminary data.</text>
</comment>
<reference evidence="4" key="1">
    <citation type="submission" date="2020-11" db="EMBL/GenBank/DDBJ databases">
        <authorList>
            <person name="Whitehead M."/>
        </authorList>
    </citation>
    <scope>NUCLEOTIDE SEQUENCE</scope>
    <source>
        <strain evidence="4">EGII</strain>
    </source>
</reference>
<dbReference type="Gene3D" id="2.60.120.260">
    <property type="entry name" value="Galactose-binding domain-like"/>
    <property type="match status" value="1"/>
</dbReference>
<evidence type="ECO:0000313" key="4">
    <source>
        <dbReference type="EMBL" id="CAD6997955.1"/>
    </source>
</evidence>
<dbReference type="AlphaFoldDB" id="A0A811UJS5"/>
<keyword evidence="5" id="KW-1185">Reference proteome</keyword>
<dbReference type="EMBL" id="CAJHJT010000012">
    <property type="protein sequence ID" value="CAD6997955.1"/>
    <property type="molecule type" value="Genomic_DNA"/>
</dbReference>
<accession>A0A811UJS5</accession>
<protein>
    <submittedName>
        <fullName evidence="4">(Mediterranean fruit fly) hypothetical protein</fullName>
    </submittedName>
</protein>
<evidence type="ECO:0000313" key="5">
    <source>
        <dbReference type="Proteomes" id="UP000606786"/>
    </source>
</evidence>
<organism evidence="4 5">
    <name type="scientific">Ceratitis capitata</name>
    <name type="common">Mediterranean fruit fly</name>
    <name type="synonym">Tephritis capitata</name>
    <dbReference type="NCBI Taxonomy" id="7213"/>
    <lineage>
        <taxon>Eukaryota</taxon>
        <taxon>Metazoa</taxon>
        <taxon>Ecdysozoa</taxon>
        <taxon>Arthropoda</taxon>
        <taxon>Hexapoda</taxon>
        <taxon>Insecta</taxon>
        <taxon>Pterygota</taxon>
        <taxon>Neoptera</taxon>
        <taxon>Endopterygota</taxon>
        <taxon>Diptera</taxon>
        <taxon>Brachycera</taxon>
        <taxon>Muscomorpha</taxon>
        <taxon>Tephritoidea</taxon>
        <taxon>Tephritidae</taxon>
        <taxon>Ceratitis</taxon>
        <taxon>Ceratitis</taxon>
    </lineage>
</organism>
<dbReference type="GO" id="GO:0005604">
    <property type="term" value="C:basement membrane"/>
    <property type="evidence" value="ECO:0007669"/>
    <property type="project" value="TreeGrafter"/>
</dbReference>
<dbReference type="InterPro" id="IPR008211">
    <property type="entry name" value="Laminin_N"/>
</dbReference>
<feature type="domain" description="Laminin N-terminal" evidence="3">
    <location>
        <begin position="38"/>
        <end position="147"/>
    </location>
</feature>
<dbReference type="Pfam" id="PF00055">
    <property type="entry name" value="Laminin_N"/>
    <property type="match status" value="1"/>
</dbReference>
<dbReference type="InterPro" id="IPR050440">
    <property type="entry name" value="Laminin/Netrin_ECM"/>
</dbReference>
<dbReference type="PROSITE" id="PS51117">
    <property type="entry name" value="LAMININ_NTER"/>
    <property type="match status" value="1"/>
</dbReference>
<keyword evidence="1" id="KW-1015">Disulfide bond</keyword>
<dbReference type="GO" id="GO:0005201">
    <property type="term" value="F:extracellular matrix structural constituent"/>
    <property type="evidence" value="ECO:0007669"/>
    <property type="project" value="TreeGrafter"/>
</dbReference>
<evidence type="ECO:0000256" key="1">
    <source>
        <dbReference type="ARBA" id="ARBA00023157"/>
    </source>
</evidence>